<dbReference type="Gene3D" id="3.40.190.10">
    <property type="entry name" value="Periplasmic binding protein-like II"/>
    <property type="match status" value="1"/>
</dbReference>
<dbReference type="AlphaFoldDB" id="A0A165ZZF2"/>
<sequence>METELSGHWETTLPPESAGYASKLMRGERYSLQLQGQTETTSSGINGVCGSLSYCTNTTLVTSVTRNRPEPKVVLVQYRQQTQNEGPRLVFVSAMEETSQNELIKALSGAFIDWSRDFKGVGEEYVIPWAYTYSRWYHQYPSYPLAVLETASKLKKYALMDRGSFLTVRSTHTALTDRLSVYKSGETRILLAPPQPCDYVELAEVFLDKLGYITSPDGGRI</sequence>
<proteinExistence type="predicted"/>
<name>A0A165ZZF2_9AGAM</name>
<organism evidence="1 2">
    <name type="scientific">Athelia psychrophila</name>
    <dbReference type="NCBI Taxonomy" id="1759441"/>
    <lineage>
        <taxon>Eukaryota</taxon>
        <taxon>Fungi</taxon>
        <taxon>Dikarya</taxon>
        <taxon>Basidiomycota</taxon>
        <taxon>Agaricomycotina</taxon>
        <taxon>Agaricomycetes</taxon>
        <taxon>Agaricomycetidae</taxon>
        <taxon>Atheliales</taxon>
        <taxon>Atheliaceae</taxon>
        <taxon>Athelia</taxon>
    </lineage>
</organism>
<accession>A0A165ZZF2</accession>
<dbReference type="STRING" id="436010.A0A165ZZF2"/>
<protein>
    <submittedName>
        <fullName evidence="1">Uncharacterized protein</fullName>
    </submittedName>
</protein>
<gene>
    <name evidence="1" type="ORF">FIBSPDRAFT_899207</name>
</gene>
<evidence type="ECO:0000313" key="1">
    <source>
        <dbReference type="EMBL" id="KZP11089.1"/>
    </source>
</evidence>
<evidence type="ECO:0000313" key="2">
    <source>
        <dbReference type="Proteomes" id="UP000076532"/>
    </source>
</evidence>
<dbReference type="OrthoDB" id="10260248at2759"/>
<keyword evidence="2" id="KW-1185">Reference proteome</keyword>
<reference evidence="1 2" key="1">
    <citation type="journal article" date="2016" name="Mol. Biol. Evol.">
        <title>Comparative Genomics of Early-Diverging Mushroom-Forming Fungi Provides Insights into the Origins of Lignocellulose Decay Capabilities.</title>
        <authorList>
            <person name="Nagy L.G."/>
            <person name="Riley R."/>
            <person name="Tritt A."/>
            <person name="Adam C."/>
            <person name="Daum C."/>
            <person name="Floudas D."/>
            <person name="Sun H."/>
            <person name="Yadav J.S."/>
            <person name="Pangilinan J."/>
            <person name="Larsson K.H."/>
            <person name="Matsuura K."/>
            <person name="Barry K."/>
            <person name="Labutti K."/>
            <person name="Kuo R."/>
            <person name="Ohm R.A."/>
            <person name="Bhattacharya S.S."/>
            <person name="Shirouzu T."/>
            <person name="Yoshinaga Y."/>
            <person name="Martin F.M."/>
            <person name="Grigoriev I.V."/>
            <person name="Hibbett D.S."/>
        </authorList>
    </citation>
    <scope>NUCLEOTIDE SEQUENCE [LARGE SCALE GENOMIC DNA]</scope>
    <source>
        <strain evidence="1 2">CBS 109695</strain>
    </source>
</reference>
<dbReference type="EMBL" id="KV417668">
    <property type="protein sequence ID" value="KZP11089.1"/>
    <property type="molecule type" value="Genomic_DNA"/>
</dbReference>
<dbReference type="Proteomes" id="UP000076532">
    <property type="component" value="Unassembled WGS sequence"/>
</dbReference>